<dbReference type="InterPro" id="IPR036291">
    <property type="entry name" value="NAD(P)-bd_dom_sf"/>
</dbReference>
<evidence type="ECO:0000256" key="2">
    <source>
        <dbReference type="ARBA" id="ARBA00023002"/>
    </source>
</evidence>
<dbReference type="InterPro" id="IPR000683">
    <property type="entry name" value="Gfo/Idh/MocA-like_OxRdtase_N"/>
</dbReference>
<feature type="domain" description="Gfo/Idh/MocA-like oxidoreductase N-terminal" evidence="5">
    <location>
        <begin position="3"/>
        <end position="125"/>
    </location>
</feature>
<dbReference type="PANTHER" id="PTHR43593:SF1">
    <property type="entry name" value="INOSITOL 2-DEHYDROGENASE"/>
    <property type="match status" value="1"/>
</dbReference>
<dbReference type="SUPFAM" id="SSF55347">
    <property type="entry name" value="Glyceraldehyde-3-phosphate dehydrogenase-like, C-terminal domain"/>
    <property type="match status" value="1"/>
</dbReference>
<evidence type="ECO:0000313" key="8">
    <source>
        <dbReference type="Proteomes" id="UP001177121"/>
    </source>
</evidence>
<dbReference type="PANTHER" id="PTHR43593">
    <property type="match status" value="1"/>
</dbReference>
<dbReference type="InterPro" id="IPR050424">
    <property type="entry name" value="Gfo-Idh-MocA_inositol_DH"/>
</dbReference>
<dbReference type="EC" id="1.1.1.18" evidence="4"/>
<evidence type="ECO:0000256" key="1">
    <source>
        <dbReference type="ARBA" id="ARBA00010928"/>
    </source>
</evidence>
<evidence type="ECO:0000256" key="4">
    <source>
        <dbReference type="HAMAP-Rule" id="MF_01671"/>
    </source>
</evidence>
<sequence>MSLRIGVIGTGAIGKEHINRITNKLSGAEIVAVTDVNQEAAQKVVEQYQLNATVYPNDDSLLADENVDAVLVTSWGPAHEFSVLKAIKAQKYVFCEKPLATTAEGCMRIVEEEIKVGKRLVQVGFMRRYDSGYVQLKEALDNHVIGEPLMIHCAHRNPTVGDNYTTDMAVVDTLVHEIDVLHWLVNDDYESVQVIYPKKSKNALPHLKDPQIVLIETKGGIVINAEIYVNCKYGYDIQCEIVGEDGVIKLPEPSSISMRKEGKFSTDILMDWQRRFVAAYDVEIQDFIDSIQKKGEVSGPTAWDGYIAAVTTDACVKAQESGQKEKVELKEKPGFYQSFTTVENQKNRGVKI</sequence>
<dbReference type="EMBL" id="JAHBMK020000001">
    <property type="protein sequence ID" value="MDO8227355.1"/>
    <property type="molecule type" value="Genomic_DNA"/>
</dbReference>
<dbReference type="Proteomes" id="UP001177121">
    <property type="component" value="Unassembled WGS sequence"/>
</dbReference>
<name>A0ABT9DRQ2_9BACI</name>
<keyword evidence="3 4" id="KW-0520">NAD</keyword>
<evidence type="ECO:0000259" key="6">
    <source>
        <dbReference type="Pfam" id="PF02894"/>
    </source>
</evidence>
<evidence type="ECO:0000256" key="3">
    <source>
        <dbReference type="ARBA" id="ARBA00023027"/>
    </source>
</evidence>
<feature type="domain" description="Gfo/Idh/MocA-like oxidoreductase C-terminal" evidence="6">
    <location>
        <begin position="137"/>
        <end position="328"/>
    </location>
</feature>
<comment type="catalytic activity">
    <reaction evidence="4">
        <text>myo-inositol + NAD(+) = scyllo-inosose + NADH + H(+)</text>
        <dbReference type="Rhea" id="RHEA:16949"/>
        <dbReference type="ChEBI" id="CHEBI:15378"/>
        <dbReference type="ChEBI" id="CHEBI:17268"/>
        <dbReference type="ChEBI" id="CHEBI:17811"/>
        <dbReference type="ChEBI" id="CHEBI:57540"/>
        <dbReference type="ChEBI" id="CHEBI:57945"/>
        <dbReference type="EC" id="1.1.1.18"/>
    </reaction>
</comment>
<dbReference type="EC" id="1.1.1.369" evidence="4"/>
<keyword evidence="8" id="KW-1185">Reference proteome</keyword>
<organism evidence="7 8">
    <name type="scientific">Bacillus cabrialesii subsp. tritici</name>
    <dbReference type="NCBI Taxonomy" id="2944916"/>
    <lineage>
        <taxon>Bacteria</taxon>
        <taxon>Bacillati</taxon>
        <taxon>Bacillota</taxon>
        <taxon>Bacilli</taxon>
        <taxon>Bacillales</taxon>
        <taxon>Bacillaceae</taxon>
        <taxon>Bacillus</taxon>
        <taxon>Bacillus cabrialesii</taxon>
    </lineage>
</organism>
<comment type="similarity">
    <text evidence="1 4">Belongs to the Gfo/Idh/MocA family.</text>
</comment>
<dbReference type="Gene3D" id="3.30.360.10">
    <property type="entry name" value="Dihydrodipicolinate Reductase, domain 2"/>
    <property type="match status" value="1"/>
</dbReference>
<comment type="pathway">
    <text evidence="4">Polyol metabolism; myo-inositol degradation into acetyl-CoA; acetyl-CoA from myo-inositol: step 1/7.</text>
</comment>
<dbReference type="HAMAP" id="MF_01671">
    <property type="entry name" value="IolG"/>
    <property type="match status" value="1"/>
</dbReference>
<evidence type="ECO:0000259" key="5">
    <source>
        <dbReference type="Pfam" id="PF01408"/>
    </source>
</evidence>
<comment type="function">
    <text evidence="4">Involved in the oxidation of myo-inositol (MI) and D-chiro-inositol (DCI) to 2-keto-myo-inositol (2KMI or 2-inosose) and 1-keto-D-chiro-inositol (1KDCI), respectively.</text>
</comment>
<gene>
    <name evidence="4 7" type="primary">iolG</name>
    <name evidence="7" type="ORF">KHP33_021300</name>
</gene>
<dbReference type="Pfam" id="PF01408">
    <property type="entry name" value="GFO_IDH_MocA"/>
    <property type="match status" value="1"/>
</dbReference>
<keyword evidence="2 4" id="KW-0560">Oxidoreductase</keyword>
<dbReference type="InterPro" id="IPR023794">
    <property type="entry name" value="MI/DCI_dehydrogenase"/>
</dbReference>
<protein>
    <recommendedName>
        <fullName evidence="4">Inositol 2-dehydrogenase/D-chiro-inositol 3-dehydrogenase</fullName>
        <ecNumber evidence="4">1.1.1.18</ecNumber>
        <ecNumber evidence="4">1.1.1.369</ecNumber>
    </recommendedName>
    <alternativeName>
        <fullName evidence="4">Myo-inositol 2-dehydrogenase/D-chiro-inositol 3-dehydrogenase</fullName>
        <shortName evidence="4">MI 2-dehydrogenase/DCI 3-dehydrogenase</shortName>
    </alternativeName>
</protein>
<dbReference type="SUPFAM" id="SSF51735">
    <property type="entry name" value="NAD(P)-binding Rossmann-fold domains"/>
    <property type="match status" value="1"/>
</dbReference>
<dbReference type="GO" id="GO:0050112">
    <property type="term" value="F:inositol 2-dehydrogenase (NAD+) activity"/>
    <property type="evidence" value="ECO:0007669"/>
    <property type="project" value="UniProtKB-EC"/>
</dbReference>
<comment type="caution">
    <text evidence="7">The sequence shown here is derived from an EMBL/GenBank/DDBJ whole genome shotgun (WGS) entry which is preliminary data.</text>
</comment>
<comment type="subunit">
    <text evidence="4">Homotetramer.</text>
</comment>
<reference evidence="7" key="1">
    <citation type="submission" date="2023-07" db="EMBL/GenBank/DDBJ databases">
        <title>Biological control against Fusarium languescens, the causal agent of wilt in Jalapeno peppers, by a novel bacterial subspecies: Bacillus cabrialesii subsp. tritici TSO2.</title>
        <authorList>
            <person name="Montoya-Martinez A.C."/>
            <person name="Figueroa-Brambila K.M."/>
            <person name="Escalante-Beltran A."/>
            <person name="Lopez-Montoya N.D."/>
            <person name="Valenzuela-Ruiz V."/>
            <person name="Parra-Cota F.I."/>
            <person name="Estrada Alvarado M.I."/>
            <person name="De Los Santos Villalobos S."/>
        </authorList>
    </citation>
    <scope>NUCLEOTIDE SEQUENCE</scope>
    <source>
        <strain evidence="7">TSO2</strain>
    </source>
</reference>
<evidence type="ECO:0000313" key="7">
    <source>
        <dbReference type="EMBL" id="MDO8227355.1"/>
    </source>
</evidence>
<dbReference type="RefSeq" id="WP_213401736.1">
    <property type="nucleotide sequence ID" value="NZ_JAHBMK020000001.1"/>
</dbReference>
<proteinExistence type="inferred from homology"/>
<dbReference type="Gene3D" id="3.40.50.720">
    <property type="entry name" value="NAD(P)-binding Rossmann-like Domain"/>
    <property type="match status" value="1"/>
</dbReference>
<comment type="catalytic activity">
    <reaction evidence="4">
        <text>1D-chiro-inositol + NAD(+) = scyllo-inosine + NADH + H(+)</text>
        <dbReference type="Rhea" id="RHEA:25832"/>
        <dbReference type="ChEBI" id="CHEBI:15378"/>
        <dbReference type="ChEBI" id="CHEBI:27372"/>
        <dbReference type="ChEBI" id="CHEBI:50920"/>
        <dbReference type="ChEBI" id="CHEBI:57540"/>
        <dbReference type="ChEBI" id="CHEBI:57945"/>
        <dbReference type="EC" id="1.1.1.369"/>
    </reaction>
</comment>
<accession>A0ABT9DRQ2</accession>
<dbReference type="InterPro" id="IPR004104">
    <property type="entry name" value="Gfo/Idh/MocA-like_OxRdtase_C"/>
</dbReference>
<dbReference type="Pfam" id="PF02894">
    <property type="entry name" value="GFO_IDH_MocA_C"/>
    <property type="match status" value="1"/>
</dbReference>